<evidence type="ECO:0000313" key="3">
    <source>
        <dbReference type="Proteomes" id="UP001177744"/>
    </source>
</evidence>
<gene>
    <name evidence="2" type="ORF">QTO34_018159</name>
</gene>
<evidence type="ECO:0000256" key="1">
    <source>
        <dbReference type="SAM" id="MobiDB-lite"/>
    </source>
</evidence>
<comment type="caution">
    <text evidence="2">The sequence shown here is derived from an EMBL/GenBank/DDBJ whole genome shotgun (WGS) entry which is preliminary data.</text>
</comment>
<feature type="region of interest" description="Disordered" evidence="1">
    <location>
        <begin position="22"/>
        <end position="53"/>
    </location>
</feature>
<organism evidence="2 3">
    <name type="scientific">Cnephaeus nilssonii</name>
    <name type="common">Northern bat</name>
    <name type="synonym">Eptesicus nilssonii</name>
    <dbReference type="NCBI Taxonomy" id="3371016"/>
    <lineage>
        <taxon>Eukaryota</taxon>
        <taxon>Metazoa</taxon>
        <taxon>Chordata</taxon>
        <taxon>Craniata</taxon>
        <taxon>Vertebrata</taxon>
        <taxon>Euteleostomi</taxon>
        <taxon>Mammalia</taxon>
        <taxon>Eutheria</taxon>
        <taxon>Laurasiatheria</taxon>
        <taxon>Chiroptera</taxon>
        <taxon>Yangochiroptera</taxon>
        <taxon>Vespertilionidae</taxon>
        <taxon>Cnephaeus</taxon>
    </lineage>
</organism>
<sequence>MAPAKPSSARCLRQNPSHAAIAIGDPDWLQPSPAEPAEAGGTEATPGSGPGLAALQQKDANVIDRKCLKSKGRLILKEGDACDRMYLKSSYWKNVALKPKNTGIFDRKCLKTNAPMKLKEGDSESKLRTEDDIDRIVKAEIPDEDQCPRLFQIVKSNMASLWGVGPDMGQDMALAAGLTPHVASASQLHDITCKWQSLLVCGPRLLQMDPAMLRGHMRRIRGLWVLVAGALQQQLRLPAAQHLGIRLSPPPTTAAAINILVSPNCHFVAP</sequence>
<dbReference type="AlphaFoldDB" id="A0AA40HZ14"/>
<protein>
    <submittedName>
        <fullName evidence="2">Uncharacterized protein</fullName>
    </submittedName>
</protein>
<feature type="compositionally biased region" description="Low complexity" evidence="1">
    <location>
        <begin position="31"/>
        <end position="47"/>
    </location>
</feature>
<reference evidence="2" key="1">
    <citation type="submission" date="2023-06" db="EMBL/GenBank/DDBJ databases">
        <title>Reference genome for the Northern bat (Eptesicus nilssonii), a most northern bat species.</title>
        <authorList>
            <person name="Laine V.N."/>
            <person name="Pulliainen A.T."/>
            <person name="Lilley T.M."/>
        </authorList>
    </citation>
    <scope>NUCLEOTIDE SEQUENCE</scope>
    <source>
        <strain evidence="2">BLF_Eptnil</strain>
        <tissue evidence="2">Kidney</tissue>
    </source>
</reference>
<dbReference type="EMBL" id="JAULJE010000008">
    <property type="protein sequence ID" value="KAK1339606.1"/>
    <property type="molecule type" value="Genomic_DNA"/>
</dbReference>
<dbReference type="Proteomes" id="UP001177744">
    <property type="component" value="Unassembled WGS sequence"/>
</dbReference>
<name>A0AA40HZ14_CNENI</name>
<proteinExistence type="predicted"/>
<accession>A0AA40HZ14</accession>
<evidence type="ECO:0000313" key="2">
    <source>
        <dbReference type="EMBL" id="KAK1339606.1"/>
    </source>
</evidence>
<keyword evidence="3" id="KW-1185">Reference proteome</keyword>